<feature type="compositionally biased region" description="Basic and acidic residues" evidence="7">
    <location>
        <begin position="851"/>
        <end position="874"/>
    </location>
</feature>
<dbReference type="InterPro" id="IPR011990">
    <property type="entry name" value="TPR-like_helical_dom_sf"/>
</dbReference>
<feature type="region of interest" description="Disordered" evidence="7">
    <location>
        <begin position="225"/>
        <end position="245"/>
    </location>
</feature>
<keyword evidence="6" id="KW-0819">tRNA processing</keyword>
<dbReference type="SUPFAM" id="SSF53335">
    <property type="entry name" value="S-adenosyl-L-methionine-dependent methyltransferases"/>
    <property type="match status" value="1"/>
</dbReference>
<evidence type="ECO:0000256" key="6">
    <source>
        <dbReference type="ARBA" id="ARBA00022694"/>
    </source>
</evidence>
<dbReference type="InterPro" id="IPR002885">
    <property type="entry name" value="PPR_rpt"/>
</dbReference>
<dbReference type="Pfam" id="PF01535">
    <property type="entry name" value="PPR"/>
    <property type="match status" value="2"/>
</dbReference>
<feature type="compositionally biased region" description="Low complexity" evidence="7">
    <location>
        <begin position="37"/>
        <end position="51"/>
    </location>
</feature>
<feature type="compositionally biased region" description="Basic residues" evidence="7">
    <location>
        <begin position="52"/>
        <end position="72"/>
    </location>
</feature>
<keyword evidence="9" id="KW-1185">Reference proteome</keyword>
<keyword evidence="3" id="KW-0489">Methyltransferase</keyword>
<dbReference type="EC" id="2.1.1.33" evidence="2"/>
<evidence type="ECO:0000256" key="5">
    <source>
        <dbReference type="ARBA" id="ARBA00022691"/>
    </source>
</evidence>
<dbReference type="Gene3D" id="1.25.40.10">
    <property type="entry name" value="Tetratricopeptide repeat domain"/>
    <property type="match status" value="1"/>
</dbReference>
<comment type="catalytic activity">
    <reaction evidence="1">
        <text>guanosine(46) in tRNA + S-adenosyl-L-methionine = N(7)-methylguanosine(46) in tRNA + S-adenosyl-L-homocysteine</text>
        <dbReference type="Rhea" id="RHEA:42708"/>
        <dbReference type="Rhea" id="RHEA-COMP:10188"/>
        <dbReference type="Rhea" id="RHEA-COMP:10189"/>
        <dbReference type="ChEBI" id="CHEBI:57856"/>
        <dbReference type="ChEBI" id="CHEBI:59789"/>
        <dbReference type="ChEBI" id="CHEBI:74269"/>
        <dbReference type="ChEBI" id="CHEBI:74480"/>
        <dbReference type="EC" id="2.1.1.33"/>
    </reaction>
</comment>
<feature type="compositionally biased region" description="Polar residues" evidence="7">
    <location>
        <begin position="400"/>
        <end position="411"/>
    </location>
</feature>
<dbReference type="EMBL" id="JALLBG020000186">
    <property type="protein sequence ID" value="KAL3760400.1"/>
    <property type="molecule type" value="Genomic_DNA"/>
</dbReference>
<proteinExistence type="predicted"/>
<evidence type="ECO:0000256" key="2">
    <source>
        <dbReference type="ARBA" id="ARBA00011977"/>
    </source>
</evidence>
<accession>A0ABD3M8J9</accession>
<dbReference type="NCBIfam" id="TIGR00756">
    <property type="entry name" value="PPR"/>
    <property type="match status" value="1"/>
</dbReference>
<evidence type="ECO:0000256" key="4">
    <source>
        <dbReference type="ARBA" id="ARBA00022679"/>
    </source>
</evidence>
<dbReference type="PANTHER" id="PTHR23417">
    <property type="entry name" value="3-DEOXY-D-MANNO-OCTULOSONIC-ACID TRANSFERASE/TRNA GUANINE-N 7 - -METHYLTRANSFERASE"/>
    <property type="match status" value="1"/>
</dbReference>
<feature type="region of interest" description="Disordered" evidence="7">
    <location>
        <begin position="1"/>
        <end position="82"/>
    </location>
</feature>
<dbReference type="Gene3D" id="3.40.50.150">
    <property type="entry name" value="Vaccinia Virus protein VP39"/>
    <property type="match status" value="1"/>
</dbReference>
<keyword evidence="4" id="KW-0808">Transferase</keyword>
<feature type="region of interest" description="Disordered" evidence="7">
    <location>
        <begin position="843"/>
        <end position="894"/>
    </location>
</feature>
<dbReference type="InterPro" id="IPR003358">
    <property type="entry name" value="tRNA_(Gua-N-7)_MeTrfase_Trmb"/>
</dbReference>
<comment type="caution">
    <text evidence="8">The sequence shown here is derived from an EMBL/GenBank/DDBJ whole genome shotgun (WGS) entry which is preliminary data.</text>
</comment>
<feature type="region of interest" description="Disordered" evidence="7">
    <location>
        <begin position="400"/>
        <end position="443"/>
    </location>
</feature>
<dbReference type="Proteomes" id="UP001530293">
    <property type="component" value="Unassembled WGS sequence"/>
</dbReference>
<protein>
    <recommendedName>
        <fullName evidence="2">tRNA (guanine(46)-N(7))-methyltransferase</fullName>
        <ecNumber evidence="2">2.1.1.33</ecNumber>
    </recommendedName>
</protein>
<sequence length="894" mass="100419">MDQEMKMMPSQSRRKKRRKQHRSQSGNVDDRNDNNLQQQPVAAAAAAASQHQPHHPHHHQKRHRNDRQHHRPPPPSIGLVGKFDRHKKYEEALGLSQKLRLLSSQKRMKECLELYRSSTNNELRDAHHGSIVVDCCARCGDANEAERVVNEMLLVSQSKQTSMNEKQRTDRKQPHYFWENYNRFSYKHVPIQAWTALLKGYVHSGMMEKADSLFNHLCEVHQLSTTSSTNKGAKRKRAGSENGPNVRTLNTLLRGCLWTATSLSVHDGNKVIIGNNSNDCCSMEKLVGGVMSAERAWSLCEKVDIRIDSSSYEYFIALLSQALRLHDAENFLQKMRSEFSNDYGSRVGDDQDPTIIESLVVCLVAIARGYALLGKEKDGQRCAEEALRYLHDIDSTSTQTGKAASAVSNDDTPTKRRATGGKKAWKDNNTTATESTGRRNESNKLFRSHRLSELRSEASILREFIVTKNASYVAKFMLTRLIYFSGGGTTGKDATMPATSTSTIVNVEEDTKQWIHSLWSSFGLKETIHRLVKDGDHTLMELLYKSSSNKQVLPTVLSADICNRLREHVAGDGSIISSKSGRINFARVFKSLNKDKRPQQNQKIHIELGAGAGDWACLQAKLNPSENYVTVELRADRVAQTFAKCLLHQQQTTGGESRNVPLTNVCCVGSECGSFLRDRVEEDSINTIFVNHPEPPTQTYNDAHANNAEEPAHMLNSQTIISAARRLEPLGRGRLIIVTDNLIYARYLCHNLATMISKGDLDLNSLCQGEVRDLTQIESFGQHSSINLYEGKPSQSIGHFIPKSVEGGASYFDRLWRTGAGKHAEMRKRYIICLKTSGGQAVTTNAPTAVGEKKDGDKQTEEGKKSGKKKCTDKQRRRNERRLLKKQHLENRSN</sequence>
<dbReference type="GO" id="GO:0008176">
    <property type="term" value="F:tRNA (guanine(46)-N7)-methyltransferase activity"/>
    <property type="evidence" value="ECO:0007669"/>
    <property type="project" value="UniProtKB-EC"/>
</dbReference>
<feature type="compositionally biased region" description="Basic residues" evidence="7">
    <location>
        <begin position="12"/>
        <end position="22"/>
    </location>
</feature>
<evidence type="ECO:0000313" key="8">
    <source>
        <dbReference type="EMBL" id="KAL3760400.1"/>
    </source>
</evidence>
<dbReference type="InterPro" id="IPR029063">
    <property type="entry name" value="SAM-dependent_MTases_sf"/>
</dbReference>
<reference evidence="8 9" key="1">
    <citation type="submission" date="2024-10" db="EMBL/GenBank/DDBJ databases">
        <title>Updated reference genomes for cyclostephanoid diatoms.</title>
        <authorList>
            <person name="Roberts W.R."/>
            <person name="Alverson A.J."/>
        </authorList>
    </citation>
    <scope>NUCLEOTIDE SEQUENCE [LARGE SCALE GENOMIC DNA]</scope>
    <source>
        <strain evidence="8 9">AJA232-27</strain>
    </source>
</reference>
<evidence type="ECO:0000256" key="7">
    <source>
        <dbReference type="SAM" id="MobiDB-lite"/>
    </source>
</evidence>
<organism evidence="8 9">
    <name type="scientific">Discostella pseudostelligera</name>
    <dbReference type="NCBI Taxonomy" id="259834"/>
    <lineage>
        <taxon>Eukaryota</taxon>
        <taxon>Sar</taxon>
        <taxon>Stramenopiles</taxon>
        <taxon>Ochrophyta</taxon>
        <taxon>Bacillariophyta</taxon>
        <taxon>Coscinodiscophyceae</taxon>
        <taxon>Thalassiosirophycidae</taxon>
        <taxon>Stephanodiscales</taxon>
        <taxon>Stephanodiscaceae</taxon>
        <taxon>Discostella</taxon>
    </lineage>
</organism>
<gene>
    <name evidence="8" type="ORF">ACHAWU_005935</name>
</gene>
<keyword evidence="5" id="KW-0949">S-adenosyl-L-methionine</keyword>
<dbReference type="AlphaFoldDB" id="A0ABD3M8J9"/>
<name>A0ABD3M8J9_9STRA</name>
<dbReference type="PROSITE" id="PS51625">
    <property type="entry name" value="SAM_MT_TRMB"/>
    <property type="match status" value="1"/>
</dbReference>
<evidence type="ECO:0000256" key="1">
    <source>
        <dbReference type="ARBA" id="ARBA00000142"/>
    </source>
</evidence>
<dbReference type="Pfam" id="PF02390">
    <property type="entry name" value="Methyltransf_4"/>
    <property type="match status" value="1"/>
</dbReference>
<evidence type="ECO:0000313" key="9">
    <source>
        <dbReference type="Proteomes" id="UP001530293"/>
    </source>
</evidence>
<evidence type="ECO:0000256" key="3">
    <source>
        <dbReference type="ARBA" id="ARBA00022603"/>
    </source>
</evidence>
<dbReference type="PANTHER" id="PTHR23417:SF14">
    <property type="entry name" value="PENTACOTRIPEPTIDE-REPEAT REGION OF PRORP DOMAIN-CONTAINING PROTEIN"/>
    <property type="match status" value="1"/>
</dbReference>
<feature type="compositionally biased region" description="Basic residues" evidence="7">
    <location>
        <begin position="875"/>
        <end position="886"/>
    </location>
</feature>